<dbReference type="Proteomes" id="UP000694888">
    <property type="component" value="Unplaced"/>
</dbReference>
<dbReference type="InterPro" id="IPR036638">
    <property type="entry name" value="HLH_DNA-bd_sf"/>
</dbReference>
<dbReference type="Pfam" id="PF00010">
    <property type="entry name" value="HLH"/>
    <property type="match status" value="1"/>
</dbReference>
<evidence type="ECO:0000313" key="4">
    <source>
        <dbReference type="RefSeq" id="XP_005105844.2"/>
    </source>
</evidence>
<reference evidence="4" key="1">
    <citation type="submission" date="2025-08" db="UniProtKB">
        <authorList>
            <consortium name="RefSeq"/>
        </authorList>
    </citation>
    <scope>IDENTIFICATION</scope>
</reference>
<feature type="compositionally biased region" description="Basic and acidic residues" evidence="1">
    <location>
        <begin position="513"/>
        <end position="525"/>
    </location>
</feature>
<name>A0ABM0K0G1_APLCA</name>
<evidence type="ECO:0000259" key="2">
    <source>
        <dbReference type="PROSITE" id="PS50888"/>
    </source>
</evidence>
<dbReference type="InterPro" id="IPR011598">
    <property type="entry name" value="bHLH_dom"/>
</dbReference>
<feature type="compositionally biased region" description="Basic and acidic residues" evidence="1">
    <location>
        <begin position="287"/>
        <end position="302"/>
    </location>
</feature>
<dbReference type="InterPro" id="IPR033537">
    <property type="entry name" value="Stra8"/>
</dbReference>
<sequence>MSNQRDHHPSYSPLRAKRRQSDAKWRASVATCYDTLKYVVPNMKQMSRRKISKALILQETEKHIKELEDKINQLVDVECPSKGKALLWQDGLHWTSCSLDKLRTDFSGQQRKIFQSSSQGRRCYKLLHDIKEEVFSMSADPKRLAFVEENVSISSLINNSRLTKEPHQTTGLHLHLGHKQLELDDFADEGGETGQQGFVKLFRGDLGLEVGRTSFSSASLSAQEQDTLAAEYRNPSTVCADCVPTDFSTVKVEYCHGEQQDYAVGFPKLELESEQEVPFHPTPVKATDSKRSHDYDNSNKQRELDLSVSDCAVVPNFDRNSNLHDPQTPPGIHVFNLKAQTFDSSIVDESKQELHGNNTATNLNVPVKQSEGNFVTPKRDVSALKTWPVSKSLFKTENAKNKLNFSTPACNTMNSPPWSGGLKSPEHTEPSPMISGFTPIKVPEMKPNVTEDNPLTSFISPWKTQSSSFDSRIPQENYLDHHDLEDSLLCFETLDTMDLEDNASKELTPANKSRLDKTQEPDVSFKAKRSPNSSMEVSQPKCRKRLERLYEQDTEYDEQDEQDNQTVPQLGSSLASRKEKTTDDFVVGTSDFDGFFYYYRQVGPKLNEKLGSHSLHSPTVAFNVAHMWTDLPQHEKNTMSALASLEGQSHAENIKFGQLSQDLENVEIKPLDPQDFIPDHLL</sequence>
<dbReference type="PANTHER" id="PTHR35254">
    <property type="entry name" value="STIMULATED BY RETINOIC ACID GENE 8 PROTEIN HOMOLOG"/>
    <property type="match status" value="1"/>
</dbReference>
<feature type="region of interest" description="Disordered" evidence="1">
    <location>
        <begin position="505"/>
        <end position="580"/>
    </location>
</feature>
<feature type="compositionally biased region" description="Polar residues" evidence="1">
    <location>
        <begin position="407"/>
        <end position="417"/>
    </location>
</feature>
<gene>
    <name evidence="4" type="primary">LOC101854740</name>
</gene>
<feature type="region of interest" description="Disordered" evidence="1">
    <location>
        <begin position="407"/>
        <end position="430"/>
    </location>
</feature>
<dbReference type="PROSITE" id="PS50888">
    <property type="entry name" value="BHLH"/>
    <property type="match status" value="1"/>
</dbReference>
<accession>A0ABM0K0G1</accession>
<protein>
    <submittedName>
        <fullName evidence="4">Uncharacterized protein LOC101854740</fullName>
    </submittedName>
</protein>
<evidence type="ECO:0000256" key="1">
    <source>
        <dbReference type="SAM" id="MobiDB-lite"/>
    </source>
</evidence>
<evidence type="ECO:0000313" key="3">
    <source>
        <dbReference type="Proteomes" id="UP000694888"/>
    </source>
</evidence>
<dbReference type="GeneID" id="101854740"/>
<dbReference type="SUPFAM" id="SSF47459">
    <property type="entry name" value="HLH, helix-loop-helix DNA-binding domain"/>
    <property type="match status" value="1"/>
</dbReference>
<keyword evidence="3" id="KW-1185">Reference proteome</keyword>
<proteinExistence type="predicted"/>
<feature type="compositionally biased region" description="Acidic residues" evidence="1">
    <location>
        <begin position="552"/>
        <end position="563"/>
    </location>
</feature>
<dbReference type="PANTHER" id="PTHR35254:SF1">
    <property type="entry name" value="STIMULATED BY RETINOIC ACID GENE 8 PROTEIN HOMOLOG"/>
    <property type="match status" value="1"/>
</dbReference>
<organism evidence="3 4">
    <name type="scientific">Aplysia californica</name>
    <name type="common">California sea hare</name>
    <dbReference type="NCBI Taxonomy" id="6500"/>
    <lineage>
        <taxon>Eukaryota</taxon>
        <taxon>Metazoa</taxon>
        <taxon>Spiralia</taxon>
        <taxon>Lophotrochozoa</taxon>
        <taxon>Mollusca</taxon>
        <taxon>Gastropoda</taxon>
        <taxon>Heterobranchia</taxon>
        <taxon>Euthyneura</taxon>
        <taxon>Tectipleura</taxon>
        <taxon>Aplysiida</taxon>
        <taxon>Aplysioidea</taxon>
        <taxon>Aplysiidae</taxon>
        <taxon>Aplysia</taxon>
    </lineage>
</organism>
<dbReference type="RefSeq" id="XP_005105844.2">
    <property type="nucleotide sequence ID" value="XM_005105787.3"/>
</dbReference>
<dbReference type="Gene3D" id="4.10.280.10">
    <property type="entry name" value="Helix-loop-helix DNA-binding domain"/>
    <property type="match status" value="1"/>
</dbReference>
<feature type="domain" description="BHLH" evidence="2">
    <location>
        <begin position="13"/>
        <end position="67"/>
    </location>
</feature>
<feature type="region of interest" description="Disordered" evidence="1">
    <location>
        <begin position="273"/>
        <end position="302"/>
    </location>
</feature>